<dbReference type="PANTHER" id="PTHR12198">
    <property type="entry name" value="HOMEOBOX PROTEIN PROSPERO/PROX-1/CEH-26"/>
    <property type="match status" value="1"/>
</dbReference>
<dbReference type="SUPFAM" id="SSF46689">
    <property type="entry name" value="Homeodomain-like"/>
    <property type="match status" value="1"/>
</dbReference>
<proteinExistence type="predicted"/>
<keyword evidence="3" id="KW-0238">DNA-binding</keyword>
<dbReference type="GO" id="GO:0048646">
    <property type="term" value="P:anatomical structure formation involved in morphogenesis"/>
    <property type="evidence" value="ECO:0007669"/>
    <property type="project" value="UniProtKB-ARBA"/>
</dbReference>
<dbReference type="PROSITE" id="PS51818">
    <property type="entry name" value="HOMEO_PROSPERO"/>
    <property type="match status" value="1"/>
</dbReference>
<dbReference type="FunFam" id="1.10.10.500:FF:000001">
    <property type="entry name" value="Prospero homeobox protein 1"/>
    <property type="match status" value="1"/>
</dbReference>
<dbReference type="GO" id="GO:0000978">
    <property type="term" value="F:RNA polymerase II cis-regulatory region sequence-specific DNA binding"/>
    <property type="evidence" value="ECO:0007669"/>
    <property type="project" value="TreeGrafter"/>
</dbReference>
<feature type="region of interest" description="Disordered" evidence="7">
    <location>
        <begin position="137"/>
        <end position="226"/>
    </location>
</feature>
<dbReference type="GO" id="GO:0007417">
    <property type="term" value="P:central nervous system development"/>
    <property type="evidence" value="ECO:0007669"/>
    <property type="project" value="UniProtKB-ARBA"/>
</dbReference>
<evidence type="ECO:0000259" key="8">
    <source>
        <dbReference type="PROSITE" id="PS51818"/>
    </source>
</evidence>
<feature type="compositionally biased region" description="Basic and acidic residues" evidence="7">
    <location>
        <begin position="147"/>
        <end position="163"/>
    </location>
</feature>
<evidence type="ECO:0000313" key="9">
    <source>
        <dbReference type="Ensembl" id="ENSMMDP00005053612.1"/>
    </source>
</evidence>
<evidence type="ECO:0000256" key="5">
    <source>
        <dbReference type="ARBA" id="ARBA00023163"/>
    </source>
</evidence>
<feature type="compositionally biased region" description="Basic residues" evidence="7">
    <location>
        <begin position="189"/>
        <end position="198"/>
    </location>
</feature>
<keyword evidence="2" id="KW-0805">Transcription regulation</keyword>
<dbReference type="GO" id="GO:0060042">
    <property type="term" value="P:retina morphogenesis in camera-type eye"/>
    <property type="evidence" value="ECO:0007669"/>
    <property type="project" value="UniProtKB-ARBA"/>
</dbReference>
<feature type="compositionally biased region" description="Polar residues" evidence="7">
    <location>
        <begin position="53"/>
        <end position="74"/>
    </location>
</feature>
<dbReference type="InterPro" id="IPR039350">
    <property type="entry name" value="Prospero_homeodomain"/>
</dbReference>
<dbReference type="GO" id="GO:0048598">
    <property type="term" value="P:embryonic morphogenesis"/>
    <property type="evidence" value="ECO:0007669"/>
    <property type="project" value="UniProtKB-ARBA"/>
</dbReference>
<keyword evidence="10" id="KW-1185">Reference proteome</keyword>
<evidence type="ECO:0000256" key="3">
    <source>
        <dbReference type="ARBA" id="ARBA00023125"/>
    </source>
</evidence>
<evidence type="ECO:0000256" key="2">
    <source>
        <dbReference type="ARBA" id="ARBA00023015"/>
    </source>
</evidence>
<dbReference type="PANTHER" id="PTHR12198:SF9">
    <property type="entry name" value="PROSPERO HOMEOBOX PROTEIN 2"/>
    <property type="match status" value="1"/>
</dbReference>
<dbReference type="GO" id="GO:0070309">
    <property type="term" value="P:lens fiber cell morphogenesis"/>
    <property type="evidence" value="ECO:0007669"/>
    <property type="project" value="UniProtKB-ARBA"/>
</dbReference>
<organism evidence="9 10">
    <name type="scientific">Myripristis murdjan</name>
    <name type="common">pinecone soldierfish</name>
    <dbReference type="NCBI Taxonomy" id="586833"/>
    <lineage>
        <taxon>Eukaryota</taxon>
        <taxon>Metazoa</taxon>
        <taxon>Chordata</taxon>
        <taxon>Craniata</taxon>
        <taxon>Vertebrata</taxon>
        <taxon>Euteleostomi</taxon>
        <taxon>Actinopterygii</taxon>
        <taxon>Neopterygii</taxon>
        <taxon>Teleostei</taxon>
        <taxon>Neoteleostei</taxon>
        <taxon>Acanthomorphata</taxon>
        <taxon>Holocentriformes</taxon>
        <taxon>Holocentridae</taxon>
        <taxon>Myripristis</taxon>
    </lineage>
</organism>
<dbReference type="InterPro" id="IPR037131">
    <property type="entry name" value="Homeo_prospero_dom_sf"/>
</dbReference>
<reference evidence="9" key="3">
    <citation type="submission" date="2025-09" db="UniProtKB">
        <authorList>
            <consortium name="Ensembl"/>
        </authorList>
    </citation>
    <scope>IDENTIFICATION</scope>
</reference>
<keyword evidence="4" id="KW-0371">Homeobox</keyword>
<feature type="domain" description="Prospero" evidence="8">
    <location>
        <begin position="468"/>
        <end position="622"/>
    </location>
</feature>
<reference evidence="9" key="2">
    <citation type="submission" date="2025-08" db="UniProtKB">
        <authorList>
            <consortium name="Ensembl"/>
        </authorList>
    </citation>
    <scope>IDENTIFICATION</scope>
</reference>
<keyword evidence="5" id="KW-0804">Transcription</keyword>
<gene>
    <name evidence="9" type="primary">LOC115355901</name>
</gene>
<dbReference type="InParanoid" id="A0A668AJV4"/>
<evidence type="ECO:0000256" key="6">
    <source>
        <dbReference type="ARBA" id="ARBA00023242"/>
    </source>
</evidence>
<dbReference type="GO" id="GO:0035295">
    <property type="term" value="P:tube development"/>
    <property type="evidence" value="ECO:0007669"/>
    <property type="project" value="UniProtKB-ARBA"/>
</dbReference>
<dbReference type="GeneTree" id="ENSGT00940000154790"/>
<dbReference type="GO" id="GO:0070365">
    <property type="term" value="P:hepatocyte differentiation"/>
    <property type="evidence" value="ECO:0007669"/>
    <property type="project" value="UniProtKB-ARBA"/>
</dbReference>
<accession>A0A668AJV4</accession>
<evidence type="ECO:0000256" key="1">
    <source>
        <dbReference type="ARBA" id="ARBA00004123"/>
    </source>
</evidence>
<evidence type="ECO:0000256" key="4">
    <source>
        <dbReference type="ARBA" id="ARBA00023155"/>
    </source>
</evidence>
<dbReference type="Pfam" id="PF05044">
    <property type="entry name" value="HPD"/>
    <property type="match status" value="1"/>
</dbReference>
<dbReference type="Gene3D" id="1.10.10.500">
    <property type="entry name" value="Homeo-prospero domain"/>
    <property type="match status" value="1"/>
</dbReference>
<evidence type="ECO:0000256" key="7">
    <source>
        <dbReference type="SAM" id="MobiDB-lite"/>
    </source>
</evidence>
<feature type="region of interest" description="Disordered" evidence="7">
    <location>
        <begin position="18"/>
        <end position="108"/>
    </location>
</feature>
<dbReference type="Proteomes" id="UP000472263">
    <property type="component" value="Chromosome 24"/>
</dbReference>
<dbReference type="Ensembl" id="ENSMMDT00005054652.1">
    <property type="protein sequence ID" value="ENSMMDP00005053612.1"/>
    <property type="gene ID" value="ENSMMDG00005024112.1"/>
</dbReference>
<protein>
    <recommendedName>
        <fullName evidence="8">Prospero domain-containing protein</fullName>
    </recommendedName>
</protein>
<feature type="compositionally biased region" description="Polar residues" evidence="7">
    <location>
        <begin position="166"/>
        <end position="188"/>
    </location>
</feature>
<sequence>MYSSSDFYLDNYSTEHPSFQHESTVSSNSDGSSIFMLSPKDTGSNRIPPESACYSSNDTGSSMISSSQVGLNSKASRDGPVRPLSTRSHRSAAVESCGPSDWTLNSGHQAKRARVENIIKGMTGSPSLHFTDAATAACEHEESDSMQENKRTQELPLHRDHMQRSGAGSTSRRSQENQTIKKQLQSRHQPFRRLRTRFSHADGANETERVSRQGFAEDDYPTWSDSPNTSLSDAFTDPNECESASCKKYQGWKKVKLMNYFQSTPYKIKLMADILKYELSRAVSLSVDSIFKSMPLLQGPPNEEGRGETDMSLLNLQQQSSICKDNKPGISCCERAEVQVPDVQTEALSLVLQKPPLARSHQCSKPPFSHYFALHEDHASENNGAHQITTTCLPDVHSGVGQAKLETFDVSWNAVKVRSKVNSRSVRSPQTHPVSVDPTLLEALCLPHVKIESDVQQSVMKNNFYMLNEGLTTNHLKKAKLMFFYTRYPSSLVLKTFFDDVQFTRCITSQLIKWFSNFREFYYIQMEKFARHAIMEGVADVRDLTVGRESELFRALNMHYNKSSDFQVPDRFIEVAEITLREFYIAISMGKDRDPSWKKAIYKVICKLDSDIPAEFKSHHCG</sequence>
<evidence type="ECO:0000313" key="10">
    <source>
        <dbReference type="Proteomes" id="UP000472263"/>
    </source>
</evidence>
<dbReference type="AlphaFoldDB" id="A0A668AJV4"/>
<feature type="compositionally biased region" description="Polar residues" evidence="7">
    <location>
        <begin position="18"/>
        <end position="32"/>
    </location>
</feature>
<dbReference type="GO" id="GO:0031016">
    <property type="term" value="P:pancreas development"/>
    <property type="evidence" value="ECO:0007669"/>
    <property type="project" value="UniProtKB-ARBA"/>
</dbReference>
<dbReference type="GO" id="GO:0001945">
    <property type="term" value="P:lymph vessel development"/>
    <property type="evidence" value="ECO:0007669"/>
    <property type="project" value="UniProtKB-ARBA"/>
</dbReference>
<keyword evidence="6" id="KW-0539">Nucleus</keyword>
<dbReference type="InterPro" id="IPR009057">
    <property type="entry name" value="Homeodomain-like_sf"/>
</dbReference>
<name>A0A668AJV4_9TELE</name>
<reference evidence="9" key="1">
    <citation type="submission" date="2019-06" db="EMBL/GenBank/DDBJ databases">
        <authorList>
            <consortium name="Wellcome Sanger Institute Data Sharing"/>
        </authorList>
    </citation>
    <scope>NUCLEOTIDE SEQUENCE [LARGE SCALE GENOMIC DNA]</scope>
</reference>
<dbReference type="GO" id="GO:0000981">
    <property type="term" value="F:DNA-binding transcription factor activity, RNA polymerase II-specific"/>
    <property type="evidence" value="ECO:0007669"/>
    <property type="project" value="TreeGrafter"/>
</dbReference>
<dbReference type="InterPro" id="IPR023082">
    <property type="entry name" value="Homeo_prospero_dom"/>
</dbReference>
<comment type="subcellular location">
    <subcellularLocation>
        <location evidence="1">Nucleus</location>
    </subcellularLocation>
</comment>
<dbReference type="GO" id="GO:0005634">
    <property type="term" value="C:nucleus"/>
    <property type="evidence" value="ECO:0007669"/>
    <property type="project" value="UniProtKB-SubCell"/>
</dbReference>
<dbReference type="GO" id="GO:0005737">
    <property type="term" value="C:cytoplasm"/>
    <property type="evidence" value="ECO:0007669"/>
    <property type="project" value="UniProtKB-ARBA"/>
</dbReference>